<sequence>MKINILDNVFEFDNTIEDVEINLKKVDEIIDLSQLRLSYITINKVQCYDNFYENIINNLKEIETINIVLKSEEEIINEVCQSIFNYLKSGIPQLEELIDAFYLKDGAELWNRFVTFLDGLESIVEKVHFLLENFRESSAFKILGETETFLSSYIKELGKAIEIDDRVFISDLIMYEIKPILENLYNELKITFSE</sequence>
<dbReference type="eggNOG" id="ENOG503334G">
    <property type="taxonomic scope" value="Bacteria"/>
</dbReference>
<accession>U5MZ59</accession>
<dbReference type="HOGENOM" id="CLU_118911_0_0_9"/>
<dbReference type="Proteomes" id="UP000017118">
    <property type="component" value="Chromosome"/>
</dbReference>
<evidence type="ECO:0000313" key="1">
    <source>
        <dbReference type="EMBL" id="AGX44921.1"/>
    </source>
</evidence>
<gene>
    <name evidence="1" type="ORF">CLSA_c39610</name>
</gene>
<protein>
    <submittedName>
        <fullName evidence="1">Uncharacterized protein</fullName>
    </submittedName>
</protein>
<dbReference type="GeneID" id="55476255"/>
<organism evidence="1 2">
    <name type="scientific">Clostridium saccharobutylicum DSM 13864</name>
    <dbReference type="NCBI Taxonomy" id="1345695"/>
    <lineage>
        <taxon>Bacteria</taxon>
        <taxon>Bacillati</taxon>
        <taxon>Bacillota</taxon>
        <taxon>Clostridia</taxon>
        <taxon>Eubacteriales</taxon>
        <taxon>Clostridiaceae</taxon>
        <taxon>Clostridium</taxon>
    </lineage>
</organism>
<dbReference type="KEGG" id="csb:CLSA_c39610"/>
<evidence type="ECO:0000313" key="2">
    <source>
        <dbReference type="Proteomes" id="UP000017118"/>
    </source>
</evidence>
<dbReference type="PATRIC" id="fig|1345695.10.peg.2790"/>
<dbReference type="AlphaFoldDB" id="U5MZ59"/>
<dbReference type="RefSeq" id="WP_022749265.1">
    <property type="nucleotide sequence ID" value="NC_022571.1"/>
</dbReference>
<proteinExistence type="predicted"/>
<dbReference type="EMBL" id="CP006721">
    <property type="protein sequence ID" value="AGX44921.1"/>
    <property type="molecule type" value="Genomic_DNA"/>
</dbReference>
<dbReference type="OrthoDB" id="1683192at2"/>
<name>U5MZ59_CLOSA</name>
<reference evidence="1 2" key="1">
    <citation type="journal article" date="2013" name="Genome Announc.">
        <title>Complete Genome Sequence of the Solvent Producer Clostridium saccharobutylicum NCP262 (DSM 13864).</title>
        <authorList>
            <person name="Poehlein A."/>
            <person name="Hartwich K."/>
            <person name="Krabben P."/>
            <person name="Ehrenreich A."/>
            <person name="Liebl W."/>
            <person name="Durre P."/>
            <person name="Gottschalk G."/>
            <person name="Daniel R."/>
        </authorList>
    </citation>
    <scope>NUCLEOTIDE SEQUENCE [LARGE SCALE GENOMIC DNA]</scope>
    <source>
        <strain evidence="1">DSM 13864</strain>
    </source>
</reference>
<keyword evidence="2" id="KW-1185">Reference proteome</keyword>